<accession>A0A177AWM8</accession>
<dbReference type="GO" id="GO:0016887">
    <property type="term" value="F:ATP hydrolysis activity"/>
    <property type="evidence" value="ECO:0007669"/>
    <property type="project" value="InterPro"/>
</dbReference>
<evidence type="ECO:0000256" key="1">
    <source>
        <dbReference type="ARBA" id="ARBA00004651"/>
    </source>
</evidence>
<feature type="domain" description="G-protein coupled receptors family 1 profile" evidence="11">
    <location>
        <begin position="309"/>
        <end position="722"/>
    </location>
</feature>
<dbReference type="SUPFAM" id="SSF81321">
    <property type="entry name" value="Family A G protein-coupled receptor-like"/>
    <property type="match status" value="1"/>
</dbReference>
<comment type="similarity">
    <text evidence="9">Belongs to the G-protein coupled receptor 1 family.</text>
</comment>
<keyword evidence="7 9" id="KW-0675">Receptor</keyword>
<feature type="transmembrane region" description="Helical" evidence="10">
    <location>
        <begin position="258"/>
        <end position="283"/>
    </location>
</feature>
<keyword evidence="8 9" id="KW-0807">Transducer</keyword>
<keyword evidence="5 9" id="KW-0297">G-protein coupled receptor</keyword>
<feature type="transmembrane region" description="Helical" evidence="10">
    <location>
        <begin position="474"/>
        <end position="496"/>
    </location>
</feature>
<dbReference type="GO" id="GO:0004937">
    <property type="term" value="F:alpha1-adrenergic receptor activity"/>
    <property type="evidence" value="ECO:0007669"/>
    <property type="project" value="TreeGrafter"/>
</dbReference>
<feature type="transmembrane region" description="Helical" evidence="10">
    <location>
        <begin position="227"/>
        <end position="246"/>
    </location>
</feature>
<feature type="transmembrane region" description="Helical" evidence="10">
    <location>
        <begin position="338"/>
        <end position="356"/>
    </location>
</feature>
<dbReference type="InterPro" id="IPR000276">
    <property type="entry name" value="GPCR_Rhodpsn"/>
</dbReference>
<keyword evidence="6 10" id="KW-0472">Membrane</keyword>
<evidence type="ECO:0000256" key="4">
    <source>
        <dbReference type="ARBA" id="ARBA00022989"/>
    </source>
</evidence>
<dbReference type="SUPFAM" id="SSF56784">
    <property type="entry name" value="HAD-like"/>
    <property type="match status" value="1"/>
</dbReference>
<evidence type="ECO:0000313" key="13">
    <source>
        <dbReference type="Proteomes" id="UP000078046"/>
    </source>
</evidence>
<evidence type="ECO:0000256" key="10">
    <source>
        <dbReference type="SAM" id="Phobius"/>
    </source>
</evidence>
<dbReference type="GO" id="GO:0071880">
    <property type="term" value="P:adenylate cyclase-activating adrenergic receptor signaling pathway"/>
    <property type="evidence" value="ECO:0007669"/>
    <property type="project" value="TreeGrafter"/>
</dbReference>
<dbReference type="Gene3D" id="3.40.50.1000">
    <property type="entry name" value="HAD superfamily/HAD-like"/>
    <property type="match status" value="2"/>
</dbReference>
<keyword evidence="13" id="KW-1185">Reference proteome</keyword>
<comment type="caution">
    <text evidence="12">The sequence shown here is derived from an EMBL/GenBank/DDBJ whole genome shotgun (WGS) entry which is preliminary data.</text>
</comment>
<feature type="transmembrane region" description="Helical" evidence="10">
    <location>
        <begin position="368"/>
        <end position="389"/>
    </location>
</feature>
<dbReference type="Pfam" id="PF00689">
    <property type="entry name" value="Cation_ATPase_C"/>
    <property type="match status" value="1"/>
</dbReference>
<evidence type="ECO:0000256" key="2">
    <source>
        <dbReference type="ARBA" id="ARBA00022475"/>
    </source>
</evidence>
<dbReference type="PANTHER" id="PTHR24248">
    <property type="entry name" value="ADRENERGIC RECEPTOR-RELATED G-PROTEIN COUPLED RECEPTOR"/>
    <property type="match status" value="1"/>
</dbReference>
<dbReference type="GO" id="GO:0005886">
    <property type="term" value="C:plasma membrane"/>
    <property type="evidence" value="ECO:0007669"/>
    <property type="project" value="UniProtKB-SubCell"/>
</dbReference>
<evidence type="ECO:0000259" key="11">
    <source>
        <dbReference type="PROSITE" id="PS50262"/>
    </source>
</evidence>
<dbReference type="InterPro" id="IPR023214">
    <property type="entry name" value="HAD_sf"/>
</dbReference>
<evidence type="ECO:0000256" key="3">
    <source>
        <dbReference type="ARBA" id="ARBA00022692"/>
    </source>
</evidence>
<dbReference type="PRINTS" id="PR00237">
    <property type="entry name" value="GPCRRHODOPSN"/>
</dbReference>
<feature type="transmembrane region" description="Helical" evidence="10">
    <location>
        <begin position="702"/>
        <end position="724"/>
    </location>
</feature>
<name>A0A177AWM8_9BILA</name>
<dbReference type="GO" id="GO:0007200">
    <property type="term" value="P:phospholipase C-activating G protein-coupled receptor signaling pathway"/>
    <property type="evidence" value="ECO:0007669"/>
    <property type="project" value="TreeGrafter"/>
</dbReference>
<organism evidence="12 13">
    <name type="scientific">Intoshia linei</name>
    <dbReference type="NCBI Taxonomy" id="1819745"/>
    <lineage>
        <taxon>Eukaryota</taxon>
        <taxon>Metazoa</taxon>
        <taxon>Spiralia</taxon>
        <taxon>Lophotrochozoa</taxon>
        <taxon>Mesozoa</taxon>
        <taxon>Orthonectida</taxon>
        <taxon>Rhopaluridae</taxon>
        <taxon>Intoshia</taxon>
    </lineage>
</organism>
<dbReference type="Pfam" id="PF00001">
    <property type="entry name" value="7tm_1"/>
    <property type="match status" value="1"/>
</dbReference>
<dbReference type="PROSITE" id="PS50262">
    <property type="entry name" value="G_PROTEIN_RECEP_F1_2"/>
    <property type="match status" value="1"/>
</dbReference>
<proteinExistence type="inferred from homology"/>
<evidence type="ECO:0000256" key="6">
    <source>
        <dbReference type="ARBA" id="ARBA00023136"/>
    </source>
</evidence>
<dbReference type="InterPro" id="IPR006068">
    <property type="entry name" value="ATPase_P-typ_cation-transptr_C"/>
</dbReference>
<dbReference type="GO" id="GO:0007267">
    <property type="term" value="P:cell-cell signaling"/>
    <property type="evidence" value="ECO:0007669"/>
    <property type="project" value="TreeGrafter"/>
</dbReference>
<dbReference type="Proteomes" id="UP000078046">
    <property type="component" value="Unassembled WGS sequence"/>
</dbReference>
<dbReference type="PROSITE" id="PS00237">
    <property type="entry name" value="G_PROTEIN_RECEP_F1_1"/>
    <property type="match status" value="1"/>
</dbReference>
<evidence type="ECO:0000256" key="9">
    <source>
        <dbReference type="RuleBase" id="RU000688"/>
    </source>
</evidence>
<dbReference type="Gene3D" id="1.20.1070.10">
    <property type="entry name" value="Rhodopsin 7-helix transmembrane proteins"/>
    <property type="match status" value="2"/>
</dbReference>
<feature type="transmembrane region" description="Helical" evidence="10">
    <location>
        <begin position="410"/>
        <end position="430"/>
    </location>
</feature>
<sequence length="764" mass="87266">IAAAAGNSLNELTFLGFFGIIDPIKPGISKFLDNLDYKSIKYKILTGDSFETANATLQEDGSVIAMIGDGVNDSLALKSADVGISMGTSGTDISRDSADVILCNDNFDNIYDAIKEGQGIVRNISNFLGFQLSTGIAALILITLNTLYKIDSPLNPMQILWINVIMDGPPAQSLGVEPVHDTDNNHKCKIIDKNLICRILKTSLIIVCGTSYVYWNEISIDGVATRDTTMAFTCFVFFDMFSALSWRSKTKSILKIGFFSNQFFIYAVLLSITAQFLVIYFYPLHEMNLILYVLLSLLLVCIILITIVGNIIVLYAISYYPKLKRNVTNIFVRNLASADLLLGICVLPFSATYEIIKWWPFGHVFCHIWAGIDVCCCTASIYSLCAISIDRYIGVTRPLRHKVIMTRRRAYITLICIWISSILISLGTMLDIFKVSILNPSTPHINPLENYMKPEPLKLINISKIENCELSQSLQYVIISSSVSFYIPCLIIIIFYHRLYKTASKLIASQSRGICTSTENKVTIRMQKGFKSKKNKTNYQQFNSFVNLDQNSKNKSVNYSYVNPVCLKRTYSEQSSYKNNQHVRLLSDSKNVQFYYSLPNMPKIRNITIKTVINKDEIKYSSTFRKIKNICKKVRQGKLISLRNFKRDVRESEMQKLNKFRNQHKAAKTLSIVVGFFIFCWFPFFFIYPLDVMYPELEIPPIVFKIAFWMGYTNSTLNPVIYGISSREFKKAYQIIFVKLAFWKRNVQKNHHIYSRSREFIELT</sequence>
<reference evidence="12 13" key="1">
    <citation type="submission" date="2016-04" db="EMBL/GenBank/DDBJ databases">
        <title>The genome of Intoshia linei affirms orthonectids as highly simplified spiralians.</title>
        <authorList>
            <person name="Mikhailov K.V."/>
            <person name="Slusarev G.S."/>
            <person name="Nikitin M.A."/>
            <person name="Logacheva M.D."/>
            <person name="Penin A."/>
            <person name="Aleoshin V."/>
            <person name="Panchin Y.V."/>
        </authorList>
    </citation>
    <scope>NUCLEOTIDE SEQUENCE [LARGE SCALE GENOMIC DNA]</scope>
    <source>
        <strain evidence="12">Intl2013</strain>
        <tissue evidence="12">Whole animal</tissue>
    </source>
</reference>
<dbReference type="PANTHER" id="PTHR24248:SF72">
    <property type="entry name" value="G-PROTEIN COUPLED RECEPTORS FAMILY 1 PROFILE DOMAIN-CONTAINING PROTEIN"/>
    <property type="match status" value="1"/>
</dbReference>
<dbReference type="Gene3D" id="1.20.1110.10">
    <property type="entry name" value="Calcium-transporting ATPase, transmembrane domain"/>
    <property type="match status" value="1"/>
</dbReference>
<dbReference type="EMBL" id="LWCA01000944">
    <property type="protein sequence ID" value="OAF66396.1"/>
    <property type="molecule type" value="Genomic_DNA"/>
</dbReference>
<evidence type="ECO:0000256" key="5">
    <source>
        <dbReference type="ARBA" id="ARBA00023040"/>
    </source>
</evidence>
<evidence type="ECO:0000256" key="8">
    <source>
        <dbReference type="ARBA" id="ARBA00023224"/>
    </source>
</evidence>
<dbReference type="InterPro" id="IPR036412">
    <property type="entry name" value="HAD-like_sf"/>
</dbReference>
<feature type="transmembrane region" description="Helical" evidence="10">
    <location>
        <begin position="128"/>
        <end position="148"/>
    </location>
</feature>
<comment type="subcellular location">
    <subcellularLocation>
        <location evidence="1">Cell membrane</location>
        <topology evidence="1">Multi-pass membrane protein</topology>
    </subcellularLocation>
</comment>
<dbReference type="OrthoDB" id="3352408at2759"/>
<dbReference type="InterPro" id="IPR017452">
    <property type="entry name" value="GPCR_Rhodpsn_7TM"/>
</dbReference>
<dbReference type="CDD" id="cd14967">
    <property type="entry name" value="7tmA_amine_R-like"/>
    <property type="match status" value="1"/>
</dbReference>
<feature type="transmembrane region" description="Helical" evidence="10">
    <location>
        <begin position="669"/>
        <end position="690"/>
    </location>
</feature>
<dbReference type="SMART" id="SM01381">
    <property type="entry name" value="7TM_GPCR_Srsx"/>
    <property type="match status" value="1"/>
</dbReference>
<protein>
    <submittedName>
        <fullName evidence="12">Dopamine receptor 4</fullName>
    </submittedName>
</protein>
<keyword evidence="4 10" id="KW-1133">Transmembrane helix</keyword>
<dbReference type="InterPro" id="IPR023298">
    <property type="entry name" value="ATPase_P-typ_TM_dom_sf"/>
</dbReference>
<dbReference type="PROSITE" id="PS01229">
    <property type="entry name" value="COF_2"/>
    <property type="match status" value="1"/>
</dbReference>
<dbReference type="SUPFAM" id="SSF81665">
    <property type="entry name" value="Calcium ATPase, transmembrane domain M"/>
    <property type="match status" value="1"/>
</dbReference>
<dbReference type="InterPro" id="IPR001757">
    <property type="entry name" value="P_typ_ATPase"/>
</dbReference>
<evidence type="ECO:0000256" key="7">
    <source>
        <dbReference type="ARBA" id="ARBA00023170"/>
    </source>
</evidence>
<feature type="transmembrane region" description="Helical" evidence="10">
    <location>
        <begin position="195"/>
        <end position="215"/>
    </location>
</feature>
<feature type="transmembrane region" description="Helical" evidence="10">
    <location>
        <begin position="289"/>
        <end position="317"/>
    </location>
</feature>
<dbReference type="GO" id="GO:0007204">
    <property type="term" value="P:positive regulation of cytosolic calcium ion concentration"/>
    <property type="evidence" value="ECO:0007669"/>
    <property type="project" value="TreeGrafter"/>
</dbReference>
<dbReference type="GO" id="GO:0043410">
    <property type="term" value="P:positive regulation of MAPK cascade"/>
    <property type="evidence" value="ECO:0007669"/>
    <property type="project" value="TreeGrafter"/>
</dbReference>
<feature type="non-terminal residue" evidence="12">
    <location>
        <position position="1"/>
    </location>
</feature>
<gene>
    <name evidence="12" type="ORF">A3Q56_05878</name>
</gene>
<keyword evidence="3 9" id="KW-0812">Transmembrane</keyword>
<dbReference type="AlphaFoldDB" id="A0A177AWM8"/>
<keyword evidence="2" id="KW-1003">Cell membrane</keyword>
<dbReference type="NCBIfam" id="TIGR01494">
    <property type="entry name" value="ATPase_P-type"/>
    <property type="match status" value="1"/>
</dbReference>
<dbReference type="GO" id="GO:0005524">
    <property type="term" value="F:ATP binding"/>
    <property type="evidence" value="ECO:0007669"/>
    <property type="project" value="InterPro"/>
</dbReference>
<evidence type="ECO:0000313" key="12">
    <source>
        <dbReference type="EMBL" id="OAF66396.1"/>
    </source>
</evidence>